<dbReference type="InterPro" id="IPR051610">
    <property type="entry name" value="GPI/OXD"/>
</dbReference>
<name>A0A4V1NS17_9FIRM</name>
<dbReference type="Pfam" id="PF07883">
    <property type="entry name" value="Cupin_2"/>
    <property type="match status" value="1"/>
</dbReference>
<dbReference type="SUPFAM" id="SSF51182">
    <property type="entry name" value="RmlC-like cupins"/>
    <property type="match status" value="1"/>
</dbReference>
<dbReference type="PANTHER" id="PTHR35848">
    <property type="entry name" value="OXALATE-BINDING PROTEIN"/>
    <property type="match status" value="1"/>
</dbReference>
<evidence type="ECO:0000313" key="4">
    <source>
        <dbReference type="Proteomes" id="UP000290106"/>
    </source>
</evidence>
<dbReference type="AlphaFoldDB" id="A0A4V1NS17"/>
<proteinExistence type="predicted"/>
<dbReference type="OrthoDB" id="9797047at2"/>
<organism evidence="3 4">
    <name type="scientific">Blautia faecicola</name>
    <dbReference type="NCBI Taxonomy" id="2509240"/>
    <lineage>
        <taxon>Bacteria</taxon>
        <taxon>Bacillati</taxon>
        <taxon>Bacillota</taxon>
        <taxon>Clostridia</taxon>
        <taxon>Lachnospirales</taxon>
        <taxon>Lachnospiraceae</taxon>
        <taxon>Blautia</taxon>
    </lineage>
</organism>
<evidence type="ECO:0000259" key="2">
    <source>
        <dbReference type="Pfam" id="PF07883"/>
    </source>
</evidence>
<dbReference type="CDD" id="cd02221">
    <property type="entry name" value="cupin_TM1287-like"/>
    <property type="match status" value="1"/>
</dbReference>
<protein>
    <submittedName>
        <fullName evidence="3">Cupin domain-containing protein</fullName>
    </submittedName>
</protein>
<sequence>MVRKTKVAVVEHPRGGEGSVEFHHIVSAEELNGHGSMYAMAVLRPHSSVGWHQHVGNTEPYFILKGKGVFVDNDGTRTEVGPGDVCVIEVGQSHSLENPNDEELVFMALVYNA</sequence>
<reference evidence="3 4" key="1">
    <citation type="submission" date="2019-01" db="EMBL/GenBank/DDBJ databases">
        <title>Blautia sp. nov. KGMB01111 isolated human feces.</title>
        <authorList>
            <person name="Park J.-E."/>
            <person name="Kim J.-S."/>
            <person name="Park S.-H."/>
        </authorList>
    </citation>
    <scope>NUCLEOTIDE SEQUENCE [LARGE SCALE GENOMIC DNA]</scope>
    <source>
        <strain evidence="3 4">KGMB01111</strain>
    </source>
</reference>
<dbReference type="InterPro" id="IPR014710">
    <property type="entry name" value="RmlC-like_jellyroll"/>
</dbReference>
<keyword evidence="4" id="KW-1185">Reference proteome</keyword>
<comment type="caution">
    <text evidence="3">The sequence shown here is derived from an EMBL/GenBank/DDBJ whole genome shotgun (WGS) entry which is preliminary data.</text>
</comment>
<feature type="domain" description="Cupin type-2" evidence="2">
    <location>
        <begin position="41"/>
        <end position="108"/>
    </location>
</feature>
<dbReference type="Proteomes" id="UP000290106">
    <property type="component" value="Unassembled WGS sequence"/>
</dbReference>
<dbReference type="RefSeq" id="WP_022399761.1">
    <property type="nucleotide sequence ID" value="NZ_DAWBJR010000005.1"/>
</dbReference>
<dbReference type="GO" id="GO:0046872">
    <property type="term" value="F:metal ion binding"/>
    <property type="evidence" value="ECO:0007669"/>
    <property type="project" value="UniProtKB-KW"/>
</dbReference>
<accession>A0A4V1NS17</accession>
<dbReference type="Gene3D" id="2.60.120.10">
    <property type="entry name" value="Jelly Rolls"/>
    <property type="match status" value="1"/>
</dbReference>
<dbReference type="InterPro" id="IPR011051">
    <property type="entry name" value="RmlC_Cupin_sf"/>
</dbReference>
<keyword evidence="1" id="KW-0479">Metal-binding</keyword>
<gene>
    <name evidence="3" type="ORF">ETP43_11030</name>
</gene>
<evidence type="ECO:0000313" key="3">
    <source>
        <dbReference type="EMBL" id="RXS75695.1"/>
    </source>
</evidence>
<dbReference type="PANTHER" id="PTHR35848:SF6">
    <property type="entry name" value="CUPIN TYPE-2 DOMAIN-CONTAINING PROTEIN"/>
    <property type="match status" value="1"/>
</dbReference>
<dbReference type="InterPro" id="IPR013096">
    <property type="entry name" value="Cupin_2"/>
</dbReference>
<evidence type="ECO:0000256" key="1">
    <source>
        <dbReference type="ARBA" id="ARBA00022723"/>
    </source>
</evidence>
<dbReference type="EMBL" id="SDKC01000001">
    <property type="protein sequence ID" value="RXS75695.1"/>
    <property type="molecule type" value="Genomic_DNA"/>
</dbReference>